<evidence type="ECO:0000313" key="4">
    <source>
        <dbReference type="EMBL" id="KAI3842199.1"/>
    </source>
</evidence>
<feature type="region of interest" description="Disordered" evidence="3">
    <location>
        <begin position="1"/>
        <end position="38"/>
    </location>
</feature>
<evidence type="ECO:0000256" key="1">
    <source>
        <dbReference type="ARBA" id="ARBA00011021"/>
    </source>
</evidence>
<dbReference type="GO" id="GO:0045087">
    <property type="term" value="P:innate immune response"/>
    <property type="evidence" value="ECO:0007669"/>
    <property type="project" value="InterPro"/>
</dbReference>
<evidence type="ECO:0000256" key="2">
    <source>
        <dbReference type="ARBA" id="ARBA00022821"/>
    </source>
</evidence>
<evidence type="ECO:0000313" key="5">
    <source>
        <dbReference type="Proteomes" id="UP001202328"/>
    </source>
</evidence>
<feature type="compositionally biased region" description="Acidic residues" evidence="3">
    <location>
        <begin position="109"/>
        <end position="119"/>
    </location>
</feature>
<feature type="region of interest" description="Disordered" evidence="3">
    <location>
        <begin position="66"/>
        <end position="147"/>
    </location>
</feature>
<comment type="similarity">
    <text evidence="1">Belongs to the brassicaceae elicitor peptide family.</text>
</comment>
<keyword evidence="2" id="KW-0611">Plant defense</keyword>
<dbReference type="Proteomes" id="UP001202328">
    <property type="component" value="Unassembled WGS sequence"/>
</dbReference>
<comment type="caution">
    <text evidence="4">The sequence shown here is derived from an EMBL/GenBank/DDBJ whole genome shotgun (WGS) entry which is preliminary data.</text>
</comment>
<proteinExistence type="inferred from homology"/>
<feature type="compositionally biased region" description="Basic and acidic residues" evidence="3">
    <location>
        <begin position="26"/>
        <end position="35"/>
    </location>
</feature>
<protein>
    <submittedName>
        <fullName evidence="4">Uncharacterized protein</fullName>
    </submittedName>
</protein>
<accession>A0AAD4RY90</accession>
<feature type="compositionally biased region" description="Basic and acidic residues" evidence="3">
    <location>
        <begin position="88"/>
        <end position="100"/>
    </location>
</feature>
<feature type="compositionally biased region" description="Low complexity" evidence="3">
    <location>
        <begin position="138"/>
        <end position="147"/>
    </location>
</feature>
<keyword evidence="5" id="KW-1185">Reference proteome</keyword>
<dbReference type="InterPro" id="IPR035176">
    <property type="entry name" value="PEP"/>
</dbReference>
<sequence>MEDPSSIATHPEAVIRKYDGGAPTAADERSKEESRISSSSMFFSYHNPCYYLEVVLRSFFSCLGLNRSSDPSSSSSSSSSSEEEENEKQEKEKEESKETITEDFPPPTETEEQTTEDVEGPLLLSGSRAVKRPPRPPVGTGRPPQHN</sequence>
<organism evidence="4 5">
    <name type="scientific">Papaver atlanticum</name>
    <dbReference type="NCBI Taxonomy" id="357466"/>
    <lineage>
        <taxon>Eukaryota</taxon>
        <taxon>Viridiplantae</taxon>
        <taxon>Streptophyta</taxon>
        <taxon>Embryophyta</taxon>
        <taxon>Tracheophyta</taxon>
        <taxon>Spermatophyta</taxon>
        <taxon>Magnoliopsida</taxon>
        <taxon>Ranunculales</taxon>
        <taxon>Papaveraceae</taxon>
        <taxon>Papaveroideae</taxon>
        <taxon>Papaver</taxon>
    </lineage>
</organism>
<dbReference type="EMBL" id="JAJJMB010017069">
    <property type="protein sequence ID" value="KAI3842199.1"/>
    <property type="molecule type" value="Genomic_DNA"/>
</dbReference>
<dbReference type="AlphaFoldDB" id="A0AAD4RY90"/>
<name>A0AAD4RY90_9MAGN</name>
<reference evidence="4" key="1">
    <citation type="submission" date="2022-04" db="EMBL/GenBank/DDBJ databases">
        <title>A functionally conserved STORR gene fusion in Papaver species that diverged 16.8 million years ago.</title>
        <authorList>
            <person name="Catania T."/>
        </authorList>
    </citation>
    <scope>NUCLEOTIDE SEQUENCE</scope>
    <source>
        <strain evidence="4">S-188037</strain>
    </source>
</reference>
<evidence type="ECO:0000256" key="3">
    <source>
        <dbReference type="SAM" id="MobiDB-lite"/>
    </source>
</evidence>
<feature type="compositionally biased region" description="Low complexity" evidence="3">
    <location>
        <begin position="68"/>
        <end position="80"/>
    </location>
</feature>
<dbReference type="Pfam" id="PF17232">
    <property type="entry name" value="Pep1_7"/>
    <property type="match status" value="1"/>
</dbReference>
<gene>
    <name evidence="4" type="ORF">MKW98_025989</name>
</gene>